<dbReference type="SUPFAM" id="SSF57701">
    <property type="entry name" value="Zn2/Cys6 DNA-binding domain"/>
    <property type="match status" value="1"/>
</dbReference>
<evidence type="ECO:0000259" key="10">
    <source>
        <dbReference type="PROSITE" id="PS50048"/>
    </source>
</evidence>
<keyword evidence="2" id="KW-0479">Metal-binding</keyword>
<dbReference type="GO" id="GO:0005634">
    <property type="term" value="C:nucleus"/>
    <property type="evidence" value="ECO:0007669"/>
    <property type="project" value="UniProtKB-SubCell"/>
</dbReference>
<dbReference type="GO" id="GO:0000978">
    <property type="term" value="F:RNA polymerase II cis-regulatory region sequence-specific DNA binding"/>
    <property type="evidence" value="ECO:0007669"/>
    <property type="project" value="InterPro"/>
</dbReference>
<protein>
    <recommendedName>
        <fullName evidence="10">Zn(2)-C6 fungal-type domain-containing protein</fullName>
    </recommendedName>
</protein>
<evidence type="ECO:0000256" key="8">
    <source>
        <dbReference type="ARBA" id="ARBA00023163"/>
    </source>
</evidence>
<keyword evidence="3" id="KW-0677">Repeat</keyword>
<evidence type="ECO:0000313" key="11">
    <source>
        <dbReference type="EMBL" id="OQD70888.1"/>
    </source>
</evidence>
<reference evidence="12" key="1">
    <citation type="journal article" date="2017" name="Nat. Microbiol.">
        <title>Global analysis of biosynthetic gene clusters reveals vast potential of secondary metabolite production in Penicillium species.</title>
        <authorList>
            <person name="Nielsen J.C."/>
            <person name="Grijseels S."/>
            <person name="Prigent S."/>
            <person name="Ji B."/>
            <person name="Dainat J."/>
            <person name="Nielsen K.F."/>
            <person name="Frisvad J.C."/>
            <person name="Workman M."/>
            <person name="Nielsen J."/>
        </authorList>
    </citation>
    <scope>NUCLEOTIDE SEQUENCE [LARGE SCALE GENOMIC DNA]</scope>
    <source>
        <strain evidence="12">IBT 4502</strain>
    </source>
</reference>
<keyword evidence="12" id="KW-1185">Reference proteome</keyword>
<dbReference type="PROSITE" id="PS50048">
    <property type="entry name" value="ZN2_CY6_FUNGAL_2"/>
    <property type="match status" value="1"/>
</dbReference>
<dbReference type="CDD" id="cd00067">
    <property type="entry name" value="GAL4"/>
    <property type="match status" value="1"/>
</dbReference>
<accession>A0A1V6P1Q8</accession>
<keyword evidence="6" id="KW-0805">Transcription regulation</keyword>
<name>A0A1V6P1Q8_PENPO</name>
<evidence type="ECO:0000256" key="4">
    <source>
        <dbReference type="ARBA" id="ARBA00022771"/>
    </source>
</evidence>
<dbReference type="PANTHER" id="PTHR40626">
    <property type="entry name" value="MIP31509P"/>
    <property type="match status" value="1"/>
</dbReference>
<keyword evidence="4" id="KW-0863">Zinc-finger</keyword>
<keyword evidence="9" id="KW-0539">Nucleus</keyword>
<dbReference type="SMART" id="SM00066">
    <property type="entry name" value="GAL4"/>
    <property type="match status" value="1"/>
</dbReference>
<dbReference type="PANTHER" id="PTHR40626:SF1">
    <property type="entry name" value="TRANSCRIPTION FACTOR WITH C2H2 AND ZN(2)-CYS(6) DNA BINDING DOMAIN (EUROFUNG)"/>
    <property type="match status" value="1"/>
</dbReference>
<sequence>MQSCVKSAHEFYIPSKRRGKKPHACDNCAHKRVSCDSDTPCSRCLSHRMQCSYQRINIRESPPCTTDVTRPTRITWLLSFTDPSAFGTSEALEREGFASSEPYDMSWLSMLDWLEPTLENEASRATWLPELFPSTTAELSEDYTLKVKNSSLLSQRAEELVAQLAKAHQVFALRKATNLPDFDISLAKSVFTVPNLEYFIGVYAHSTRSYHPILHIPTFSYEQVSLPLLLAISLLGALFSAPMDYAVSARHFFHISEEFIFDHPTFRQLLLGGNAQDPKIESIEILQAALTILIIQIGINEESTRRRIRVEKYPLLNAAVRLSGVLQVKHRSTVTDYTAKDWALFIQHESCIRLAHWTQVYTSLMAAALNSTPLISVAEMIGDMPCREEFFEAETAQKFEQLMLLEPTEIPSQSLADFIYLLLSDAYPGPENESFSRITPNDLFIVISGLILSVTKANCLTTTLSNVLHRAYRRWKVLWDIAVAKVEADPATQPGVARSGDRTSDYMSGMAVDSLTMVNKFLYQYRGLENLA</sequence>
<dbReference type="GO" id="GO:0008270">
    <property type="term" value="F:zinc ion binding"/>
    <property type="evidence" value="ECO:0007669"/>
    <property type="project" value="UniProtKB-KW"/>
</dbReference>
<dbReference type="AlphaFoldDB" id="A0A1V6P1Q8"/>
<dbReference type="PROSITE" id="PS00463">
    <property type="entry name" value="ZN2_CY6_FUNGAL_1"/>
    <property type="match status" value="1"/>
</dbReference>
<evidence type="ECO:0000256" key="5">
    <source>
        <dbReference type="ARBA" id="ARBA00022833"/>
    </source>
</evidence>
<dbReference type="InterPro" id="IPR001138">
    <property type="entry name" value="Zn2Cys6_DnaBD"/>
</dbReference>
<dbReference type="Proteomes" id="UP000191408">
    <property type="component" value="Unassembled WGS sequence"/>
</dbReference>
<dbReference type="InterPro" id="IPR051059">
    <property type="entry name" value="VerF-like"/>
</dbReference>
<feature type="domain" description="Zn(2)-C6 fungal-type" evidence="10">
    <location>
        <begin position="24"/>
        <end position="53"/>
    </location>
</feature>
<keyword evidence="8" id="KW-0804">Transcription</keyword>
<evidence type="ECO:0000256" key="6">
    <source>
        <dbReference type="ARBA" id="ARBA00023015"/>
    </source>
</evidence>
<comment type="caution">
    <text evidence="11">The sequence shown here is derived from an EMBL/GenBank/DDBJ whole genome shotgun (WGS) entry which is preliminary data.</text>
</comment>
<keyword evidence="7" id="KW-0238">DNA-binding</keyword>
<evidence type="ECO:0000256" key="3">
    <source>
        <dbReference type="ARBA" id="ARBA00022737"/>
    </source>
</evidence>
<evidence type="ECO:0000256" key="9">
    <source>
        <dbReference type="ARBA" id="ARBA00023242"/>
    </source>
</evidence>
<dbReference type="STRING" id="60169.A0A1V6P1Q8"/>
<dbReference type="InterPro" id="IPR036864">
    <property type="entry name" value="Zn2-C6_fun-type_DNA-bd_sf"/>
</dbReference>
<dbReference type="Gene3D" id="4.10.240.10">
    <property type="entry name" value="Zn(2)-C6 fungal-type DNA-binding domain"/>
    <property type="match status" value="1"/>
</dbReference>
<evidence type="ECO:0000256" key="1">
    <source>
        <dbReference type="ARBA" id="ARBA00004123"/>
    </source>
</evidence>
<proteinExistence type="predicted"/>
<organism evidence="11 12">
    <name type="scientific">Penicillium polonicum</name>
    <dbReference type="NCBI Taxonomy" id="60169"/>
    <lineage>
        <taxon>Eukaryota</taxon>
        <taxon>Fungi</taxon>
        <taxon>Dikarya</taxon>
        <taxon>Ascomycota</taxon>
        <taxon>Pezizomycotina</taxon>
        <taxon>Eurotiomycetes</taxon>
        <taxon>Eurotiomycetidae</taxon>
        <taxon>Eurotiales</taxon>
        <taxon>Aspergillaceae</taxon>
        <taxon>Penicillium</taxon>
    </lineage>
</organism>
<gene>
    <name evidence="11" type="ORF">PENPOL_c001G05519</name>
</gene>
<dbReference type="GO" id="GO:0006351">
    <property type="term" value="P:DNA-templated transcription"/>
    <property type="evidence" value="ECO:0007669"/>
    <property type="project" value="InterPro"/>
</dbReference>
<dbReference type="Pfam" id="PF00172">
    <property type="entry name" value="Zn_clus"/>
    <property type="match status" value="1"/>
</dbReference>
<evidence type="ECO:0000256" key="7">
    <source>
        <dbReference type="ARBA" id="ARBA00023125"/>
    </source>
</evidence>
<dbReference type="OrthoDB" id="654211at2759"/>
<dbReference type="GO" id="GO:0000981">
    <property type="term" value="F:DNA-binding transcription factor activity, RNA polymerase II-specific"/>
    <property type="evidence" value="ECO:0007669"/>
    <property type="project" value="InterPro"/>
</dbReference>
<keyword evidence="5" id="KW-0862">Zinc</keyword>
<dbReference type="GO" id="GO:0000785">
    <property type="term" value="C:chromatin"/>
    <property type="evidence" value="ECO:0007669"/>
    <property type="project" value="TreeGrafter"/>
</dbReference>
<evidence type="ECO:0000313" key="12">
    <source>
        <dbReference type="Proteomes" id="UP000191408"/>
    </source>
</evidence>
<evidence type="ECO:0000256" key="2">
    <source>
        <dbReference type="ARBA" id="ARBA00022723"/>
    </source>
</evidence>
<dbReference type="EMBL" id="MDYM01000001">
    <property type="protein sequence ID" value="OQD70888.1"/>
    <property type="molecule type" value="Genomic_DNA"/>
</dbReference>
<comment type="subcellular location">
    <subcellularLocation>
        <location evidence="1">Nucleus</location>
    </subcellularLocation>
</comment>